<evidence type="ECO:0000256" key="2">
    <source>
        <dbReference type="ARBA" id="ARBA00022490"/>
    </source>
</evidence>
<keyword evidence="3" id="KW-0547">Nucleotide-binding</keyword>
<dbReference type="GO" id="GO:0006886">
    <property type="term" value="P:intracellular protein transport"/>
    <property type="evidence" value="ECO:0007669"/>
    <property type="project" value="InterPro"/>
</dbReference>
<proteinExistence type="predicted"/>
<name>X0WNE6_9ZZZZ</name>
<dbReference type="AlphaFoldDB" id="X0WNE6"/>
<evidence type="ECO:0000256" key="3">
    <source>
        <dbReference type="ARBA" id="ARBA00022741"/>
    </source>
</evidence>
<evidence type="ECO:0000256" key="4">
    <source>
        <dbReference type="ARBA" id="ARBA00022840"/>
    </source>
</evidence>
<feature type="non-terminal residue" evidence="11">
    <location>
        <position position="1"/>
    </location>
</feature>
<dbReference type="InterPro" id="IPR027417">
    <property type="entry name" value="P-loop_NTPase"/>
</dbReference>
<dbReference type="GO" id="GO:0005886">
    <property type="term" value="C:plasma membrane"/>
    <property type="evidence" value="ECO:0007669"/>
    <property type="project" value="TreeGrafter"/>
</dbReference>
<dbReference type="SUPFAM" id="SSF52540">
    <property type="entry name" value="P-loop containing nucleoside triphosphate hydrolases"/>
    <property type="match status" value="2"/>
</dbReference>
<dbReference type="InterPro" id="IPR001650">
    <property type="entry name" value="Helicase_C-like"/>
</dbReference>
<dbReference type="PANTHER" id="PTHR30612:SF0">
    <property type="entry name" value="CHLOROPLAST PROTEIN-TRANSPORTING ATPASE"/>
    <property type="match status" value="1"/>
</dbReference>
<organism evidence="11">
    <name type="scientific">marine sediment metagenome</name>
    <dbReference type="NCBI Taxonomy" id="412755"/>
    <lineage>
        <taxon>unclassified sequences</taxon>
        <taxon>metagenomes</taxon>
        <taxon>ecological metagenomes</taxon>
    </lineage>
</organism>
<evidence type="ECO:0000256" key="1">
    <source>
        <dbReference type="ARBA" id="ARBA00022448"/>
    </source>
</evidence>
<dbReference type="CDD" id="cd18803">
    <property type="entry name" value="SF2_C_secA"/>
    <property type="match status" value="1"/>
</dbReference>
<comment type="caution">
    <text evidence="11">The sequence shown here is derived from an EMBL/GenBank/DDBJ whole genome shotgun (WGS) entry which is preliminary data.</text>
</comment>
<dbReference type="PROSITE" id="PS01312">
    <property type="entry name" value="SECA"/>
    <property type="match status" value="1"/>
</dbReference>
<dbReference type="FunFam" id="3.40.50.300:FF:000429">
    <property type="entry name" value="Preprotein translocase subunit SecA"/>
    <property type="match status" value="1"/>
</dbReference>
<keyword evidence="6" id="KW-1278">Translocase</keyword>
<dbReference type="PANTHER" id="PTHR30612">
    <property type="entry name" value="SECA INNER MEMBRANE COMPONENT OF SEC PROTEIN SECRETION SYSTEM"/>
    <property type="match status" value="1"/>
</dbReference>
<dbReference type="Gene3D" id="3.40.50.300">
    <property type="entry name" value="P-loop containing nucleotide triphosphate hydrolases"/>
    <property type="match status" value="3"/>
</dbReference>
<keyword evidence="7" id="KW-0811">Translocation</keyword>
<dbReference type="GO" id="GO:0043952">
    <property type="term" value="P:protein transport by the Sec complex"/>
    <property type="evidence" value="ECO:0007669"/>
    <property type="project" value="TreeGrafter"/>
</dbReference>
<evidence type="ECO:0000256" key="7">
    <source>
        <dbReference type="ARBA" id="ARBA00023010"/>
    </source>
</evidence>
<dbReference type="PROSITE" id="PS51194">
    <property type="entry name" value="HELICASE_CTER"/>
    <property type="match status" value="1"/>
</dbReference>
<dbReference type="GO" id="GO:0031522">
    <property type="term" value="C:cell envelope Sec protein transport complex"/>
    <property type="evidence" value="ECO:0007669"/>
    <property type="project" value="TreeGrafter"/>
</dbReference>
<dbReference type="GO" id="GO:0005829">
    <property type="term" value="C:cytosol"/>
    <property type="evidence" value="ECO:0007669"/>
    <property type="project" value="TreeGrafter"/>
</dbReference>
<dbReference type="GO" id="GO:0006605">
    <property type="term" value="P:protein targeting"/>
    <property type="evidence" value="ECO:0007669"/>
    <property type="project" value="InterPro"/>
</dbReference>
<evidence type="ECO:0000256" key="6">
    <source>
        <dbReference type="ARBA" id="ARBA00022967"/>
    </source>
</evidence>
<keyword evidence="8" id="KW-0472">Membrane</keyword>
<evidence type="ECO:0000256" key="8">
    <source>
        <dbReference type="ARBA" id="ARBA00023136"/>
    </source>
</evidence>
<evidence type="ECO:0000313" key="11">
    <source>
        <dbReference type="EMBL" id="GAG32474.1"/>
    </source>
</evidence>
<dbReference type="InterPro" id="IPR020937">
    <property type="entry name" value="SecA_CS"/>
</dbReference>
<feature type="domain" description="SecA family profile" evidence="10">
    <location>
        <begin position="1"/>
        <end position="249"/>
    </location>
</feature>
<keyword evidence="1" id="KW-0813">Transport</keyword>
<dbReference type="PRINTS" id="PR00906">
    <property type="entry name" value="SECA"/>
</dbReference>
<feature type="non-terminal residue" evidence="11">
    <location>
        <position position="252"/>
    </location>
</feature>
<protein>
    <submittedName>
        <fullName evidence="11">Uncharacterized protein</fullName>
    </submittedName>
</protein>
<reference evidence="11" key="1">
    <citation type="journal article" date="2014" name="Front. Microbiol.">
        <title>High frequency of phylogenetically diverse reductive dehalogenase-homologous genes in deep subseafloor sedimentary metagenomes.</title>
        <authorList>
            <person name="Kawai M."/>
            <person name="Futagami T."/>
            <person name="Toyoda A."/>
            <person name="Takaki Y."/>
            <person name="Nishi S."/>
            <person name="Hori S."/>
            <person name="Arai W."/>
            <person name="Tsubouchi T."/>
            <person name="Morono Y."/>
            <person name="Uchiyama I."/>
            <person name="Ito T."/>
            <person name="Fujiyama A."/>
            <person name="Inagaki F."/>
            <person name="Takami H."/>
        </authorList>
    </citation>
    <scope>NUCLEOTIDE SEQUENCE</scope>
    <source>
        <strain evidence="11">Expedition CK06-06</strain>
    </source>
</reference>
<evidence type="ECO:0000259" key="10">
    <source>
        <dbReference type="PROSITE" id="PS51196"/>
    </source>
</evidence>
<dbReference type="GO" id="GO:0017038">
    <property type="term" value="P:protein import"/>
    <property type="evidence" value="ECO:0007669"/>
    <property type="project" value="InterPro"/>
</dbReference>
<dbReference type="Pfam" id="PF21090">
    <property type="entry name" value="P-loop_SecA"/>
    <property type="match status" value="2"/>
</dbReference>
<dbReference type="PROSITE" id="PS51196">
    <property type="entry name" value="SECA_MOTOR_DEAD"/>
    <property type="match status" value="1"/>
</dbReference>
<sequence>GGLHQAIEAKEDVDVQRESKTLGSITFQNFFRMYKKLAGMTGTAVTNAEEFDKVYKLEVIVVPTNKPMIREDLADLVYKTENGKFRAVIERIKEANKKNQPVLVGTVSIEKNELLDNLLKREGIQHNLLNAKNHEKEGEIIAQTGKPGAVTIATNMAGRGVDIVLGGNPATPEDSKKVKDSGGLLVIGTERHEARRIDNQLRGRSGRQGDAGMSQFFVSLEDELMRRFGAEKIKTMMDTLKVPEDQPIQNKL</sequence>
<keyword evidence="2" id="KW-0963">Cytoplasm</keyword>
<dbReference type="InterPro" id="IPR014018">
    <property type="entry name" value="SecA_motor_DEAD"/>
</dbReference>
<dbReference type="Pfam" id="PF07517">
    <property type="entry name" value="SecA_DEAD"/>
    <property type="match status" value="1"/>
</dbReference>
<dbReference type="InterPro" id="IPR011115">
    <property type="entry name" value="SecA_DEAD"/>
</dbReference>
<feature type="domain" description="Helicase C-terminal" evidence="9">
    <location>
        <begin position="84"/>
        <end position="248"/>
    </location>
</feature>
<gene>
    <name evidence="11" type="ORF">S01H1_63050</name>
</gene>
<evidence type="ECO:0000259" key="9">
    <source>
        <dbReference type="PROSITE" id="PS51194"/>
    </source>
</evidence>
<dbReference type="GO" id="GO:0005524">
    <property type="term" value="F:ATP binding"/>
    <property type="evidence" value="ECO:0007669"/>
    <property type="project" value="UniProtKB-KW"/>
</dbReference>
<keyword evidence="5" id="KW-0653">Protein transport</keyword>
<evidence type="ECO:0000256" key="5">
    <source>
        <dbReference type="ARBA" id="ARBA00022927"/>
    </source>
</evidence>
<keyword evidence="4" id="KW-0067">ATP-binding</keyword>
<dbReference type="InterPro" id="IPR044722">
    <property type="entry name" value="SecA_SF2_C"/>
</dbReference>
<accession>X0WNE6</accession>
<dbReference type="InterPro" id="IPR000185">
    <property type="entry name" value="SecA"/>
</dbReference>
<dbReference type="EMBL" id="BARS01041463">
    <property type="protein sequence ID" value="GAG32474.1"/>
    <property type="molecule type" value="Genomic_DNA"/>
</dbReference>